<accession>A0ABZ1BL28</accession>
<dbReference type="CDD" id="cd01335">
    <property type="entry name" value="Radical_SAM"/>
    <property type="match status" value="1"/>
</dbReference>
<protein>
    <submittedName>
        <fullName evidence="6">Radical SAM protein</fullName>
    </submittedName>
</protein>
<dbReference type="Proteomes" id="UP001333102">
    <property type="component" value="Chromosome"/>
</dbReference>
<name>A0ABZ1BL28_9FIRM</name>
<dbReference type="PANTHER" id="PTHR43432">
    <property type="entry name" value="SLR0285 PROTEIN"/>
    <property type="match status" value="1"/>
</dbReference>
<proteinExistence type="predicted"/>
<dbReference type="InterPro" id="IPR040086">
    <property type="entry name" value="MJ0683-like"/>
</dbReference>
<feature type="domain" description="Radical SAM core" evidence="5">
    <location>
        <begin position="36"/>
        <end position="289"/>
    </location>
</feature>
<evidence type="ECO:0000313" key="7">
    <source>
        <dbReference type="Proteomes" id="UP001333102"/>
    </source>
</evidence>
<evidence type="ECO:0000256" key="4">
    <source>
        <dbReference type="SAM" id="MobiDB-lite"/>
    </source>
</evidence>
<keyword evidence="7" id="KW-1185">Reference proteome</keyword>
<evidence type="ECO:0000256" key="1">
    <source>
        <dbReference type="ARBA" id="ARBA00022723"/>
    </source>
</evidence>
<dbReference type="SUPFAM" id="SSF102114">
    <property type="entry name" value="Radical SAM enzymes"/>
    <property type="match status" value="1"/>
</dbReference>
<dbReference type="RefSeq" id="WP_324667770.1">
    <property type="nucleotide sequence ID" value="NZ_CP141614.1"/>
</dbReference>
<dbReference type="EMBL" id="CP141614">
    <property type="protein sequence ID" value="WRP13525.1"/>
    <property type="molecule type" value="Genomic_DNA"/>
</dbReference>
<dbReference type="Pfam" id="PF04055">
    <property type="entry name" value="Radical_SAM"/>
    <property type="match status" value="1"/>
</dbReference>
<dbReference type="InterPro" id="IPR058240">
    <property type="entry name" value="rSAM_sf"/>
</dbReference>
<dbReference type="PROSITE" id="PS51918">
    <property type="entry name" value="RADICAL_SAM"/>
    <property type="match status" value="1"/>
</dbReference>
<feature type="region of interest" description="Disordered" evidence="4">
    <location>
        <begin position="291"/>
        <end position="315"/>
    </location>
</feature>
<organism evidence="6 7">
    <name type="scientific">Geochorda subterranea</name>
    <dbReference type="NCBI Taxonomy" id="3109564"/>
    <lineage>
        <taxon>Bacteria</taxon>
        <taxon>Bacillati</taxon>
        <taxon>Bacillota</taxon>
        <taxon>Limnochordia</taxon>
        <taxon>Limnochordales</taxon>
        <taxon>Geochordaceae</taxon>
        <taxon>Geochorda</taxon>
    </lineage>
</organism>
<keyword evidence="3" id="KW-0411">Iron-sulfur</keyword>
<dbReference type="Gene3D" id="3.80.30.30">
    <property type="match status" value="1"/>
</dbReference>
<reference evidence="7" key="1">
    <citation type="submission" date="2023-12" db="EMBL/GenBank/DDBJ databases">
        <title>Novel isolates from deep terrestrial aquifers shed light on the physiology and ecology of the class Limnochordia.</title>
        <authorList>
            <person name="Karnachuk O.V."/>
            <person name="Lukina A.P."/>
            <person name="Avakyan M.R."/>
            <person name="Kadnikov V."/>
            <person name="Begmatov S."/>
            <person name="Beletsky A.V."/>
            <person name="Mardanov A.V."/>
            <person name="Ravin N.V."/>
        </authorList>
    </citation>
    <scope>NUCLEOTIDE SEQUENCE [LARGE SCALE GENOMIC DNA]</scope>
    <source>
        <strain evidence="7">LN</strain>
    </source>
</reference>
<keyword evidence="1" id="KW-0479">Metal-binding</keyword>
<evidence type="ECO:0000313" key="6">
    <source>
        <dbReference type="EMBL" id="WRP13525.1"/>
    </source>
</evidence>
<dbReference type="InterPro" id="IPR007197">
    <property type="entry name" value="rSAM"/>
</dbReference>
<gene>
    <name evidence="6" type="ORF">VLY81_08675</name>
</gene>
<dbReference type="SFLD" id="SFLDG01084">
    <property type="entry name" value="Uncharacterised_Radical_SAM_Su"/>
    <property type="match status" value="1"/>
</dbReference>
<sequence length="315" mass="34974">MFGWGGCVEMGATAAGTYGRLRILPMPASRVINPVRGMPFRWSFNPYRGCAHACRYCYARRTHEFLGYDAGDDFDRIILAKLDAPRRLRAELARPTWRRELVAVGTATDPYQPPEGRLRLTRRSLAVFLAHRTPISLVTKSTLVVRDRDLLAELCRQAPGTMVWMTVTTLDRTLARSVEPGAPPPAQRLRAVRMLAQAGVRVGVMVAPILPGLTDDAAGLAALLRAAREAGAVDVHASPLRLCEGAREVYLAWLRRRAPWLGPRYQDLYRGGDRVDETVRRRLETTMHRLEQEAGFTRPPSGAGSTGDGQTSFGW</sequence>
<keyword evidence="2" id="KW-0408">Iron</keyword>
<dbReference type="PANTHER" id="PTHR43432:SF3">
    <property type="entry name" value="SLR0285 PROTEIN"/>
    <property type="match status" value="1"/>
</dbReference>
<evidence type="ECO:0000259" key="5">
    <source>
        <dbReference type="PROSITE" id="PS51918"/>
    </source>
</evidence>
<dbReference type="InterPro" id="IPR006638">
    <property type="entry name" value="Elp3/MiaA/NifB-like_rSAM"/>
</dbReference>
<evidence type="ECO:0000256" key="2">
    <source>
        <dbReference type="ARBA" id="ARBA00023004"/>
    </source>
</evidence>
<dbReference type="SFLD" id="SFLDS00029">
    <property type="entry name" value="Radical_SAM"/>
    <property type="match status" value="1"/>
</dbReference>
<dbReference type="SMART" id="SM00729">
    <property type="entry name" value="Elp3"/>
    <property type="match status" value="1"/>
</dbReference>
<evidence type="ECO:0000256" key="3">
    <source>
        <dbReference type="ARBA" id="ARBA00023014"/>
    </source>
</evidence>